<protein>
    <submittedName>
        <fullName evidence="1">Uncharacterized protein</fullName>
    </submittedName>
</protein>
<evidence type="ECO:0000313" key="1">
    <source>
        <dbReference type="EMBL" id="KAI2390012.1"/>
    </source>
</evidence>
<dbReference type="EMBL" id="JALBCA010000020">
    <property type="protein sequence ID" value="KAI2390012.1"/>
    <property type="molecule type" value="Genomic_DNA"/>
</dbReference>
<sequence length="358" mass="39447">MSALTIQEVSPSAESNLTFRTLTNNEAMLEKELPIGHIMVEFLASAINPQDLLVMQGKYPVKPSYQVDGAMVVGYDGVARVTRVGSGAELSVGDLVIPAEHGLGTWRTHAVVRSCDLTRIPPGIDPCAAAILRMGVSPAYLILEDMAHLLPGDWIIQNAASGVIAQMVVQFAKLKGANVVSIIRPHNTEEETNKLKRVLEDNGSNIVLDEKELDVCGGKVLKDLRITLALDAVFGRAGSTLTKFLVAGATFVNYGSLGEDAQQGLMVTQEALFWKRITFKNFRLSDSLKQRSSNEIKDMLSWFVDLFARGLLKLPYMKRVEWDPRSLDLENTLKRAVFRAESKQAGIARKQVFVFRSD</sequence>
<accession>A0ACB8V0N1</accession>
<organism evidence="1">
    <name type="scientific">Ophidiomyces ophidiicola</name>
    <dbReference type="NCBI Taxonomy" id="1387563"/>
    <lineage>
        <taxon>Eukaryota</taxon>
        <taxon>Fungi</taxon>
        <taxon>Dikarya</taxon>
        <taxon>Ascomycota</taxon>
        <taxon>Pezizomycotina</taxon>
        <taxon>Eurotiomycetes</taxon>
        <taxon>Eurotiomycetidae</taxon>
        <taxon>Onygenales</taxon>
        <taxon>Onygenaceae</taxon>
        <taxon>Ophidiomyces</taxon>
    </lineage>
</organism>
<comment type="caution">
    <text evidence="1">The sequence shown here is derived from an EMBL/GenBank/DDBJ whole genome shotgun (WGS) entry which is preliminary data.</text>
</comment>
<gene>
    <name evidence="1" type="ORF">LOY88_001820</name>
</gene>
<proteinExistence type="predicted"/>
<name>A0ACB8V0N1_9EURO</name>
<reference evidence="1" key="1">
    <citation type="journal article" date="2022" name="bioRxiv">
        <title>Population genetic analysis of Ophidiomyces ophidiicola, the causative agent of snake fungal disease, indicates recent introductions to the USA.</title>
        <authorList>
            <person name="Ladner J.T."/>
            <person name="Palmer J.M."/>
            <person name="Ettinger C.L."/>
            <person name="Stajich J.E."/>
            <person name="Farrell T.M."/>
            <person name="Glorioso B.M."/>
            <person name="Lawson B."/>
            <person name="Price S.J."/>
            <person name="Stengle A.G."/>
            <person name="Grear D.A."/>
            <person name="Lorch J.M."/>
        </authorList>
    </citation>
    <scope>NUCLEOTIDE SEQUENCE</scope>
    <source>
        <strain evidence="1">NWHC 24266-5</strain>
    </source>
</reference>